<feature type="region of interest" description="Disordered" evidence="1">
    <location>
        <begin position="308"/>
        <end position="327"/>
    </location>
</feature>
<reference evidence="3 4" key="1">
    <citation type="submission" date="2024-11" db="EMBL/GenBank/DDBJ databases">
        <title>Chromosome-level genome assembly of the freshwater bivalve Anodonta woodiana.</title>
        <authorList>
            <person name="Chen X."/>
        </authorList>
    </citation>
    <scope>NUCLEOTIDE SEQUENCE [LARGE SCALE GENOMIC DNA]</scope>
    <source>
        <strain evidence="3">MN2024</strain>
        <tissue evidence="3">Gills</tissue>
    </source>
</reference>
<dbReference type="Pfam" id="PF14652">
    <property type="entry name" value="DUF4457"/>
    <property type="match status" value="2"/>
</dbReference>
<protein>
    <recommendedName>
        <fullName evidence="2">KATNIP domain-containing protein</fullName>
    </recommendedName>
</protein>
<dbReference type="PANTHER" id="PTHR21534:SF0">
    <property type="entry name" value="KATANIN-INTERACTING PROTEIN"/>
    <property type="match status" value="1"/>
</dbReference>
<organism evidence="3 4">
    <name type="scientific">Sinanodonta woodiana</name>
    <name type="common">Chinese pond mussel</name>
    <name type="synonym">Anodonta woodiana</name>
    <dbReference type="NCBI Taxonomy" id="1069815"/>
    <lineage>
        <taxon>Eukaryota</taxon>
        <taxon>Metazoa</taxon>
        <taxon>Spiralia</taxon>
        <taxon>Lophotrochozoa</taxon>
        <taxon>Mollusca</taxon>
        <taxon>Bivalvia</taxon>
        <taxon>Autobranchia</taxon>
        <taxon>Heteroconchia</taxon>
        <taxon>Palaeoheterodonta</taxon>
        <taxon>Unionida</taxon>
        <taxon>Unionoidea</taxon>
        <taxon>Unionidae</taxon>
        <taxon>Unioninae</taxon>
        <taxon>Sinanodonta</taxon>
    </lineage>
</organism>
<dbReference type="Proteomes" id="UP001634394">
    <property type="component" value="Unassembled WGS sequence"/>
</dbReference>
<evidence type="ECO:0000313" key="3">
    <source>
        <dbReference type="EMBL" id="KAL3876809.1"/>
    </source>
</evidence>
<feature type="compositionally biased region" description="Basic and acidic residues" evidence="1">
    <location>
        <begin position="375"/>
        <end position="411"/>
    </location>
</feature>
<dbReference type="PANTHER" id="PTHR21534">
    <property type="entry name" value="KATANIN-INTERACTING PROTEIN"/>
    <property type="match status" value="1"/>
</dbReference>
<feature type="region of interest" description="Disordered" evidence="1">
    <location>
        <begin position="334"/>
        <end position="425"/>
    </location>
</feature>
<sequence length="1305" mass="147511">MATNMGVGHVRWAEVLARQNRVVQRKRKRWYQSIGGDPAVDQSTEEDDKDDNTREHHFLPKLGINHSQPEPITHYFNRETHAVTERQVQYPRQPLFPSIENTNFPARVKTLAQPKDIYYNKGYQRPFYAYDQRSSDSVRNCLQYFDENDYMQRNLSTKQPQGNSEIDHIQTKLKNNTKMDQVQSTPQSNMKIDLVQTKAHSGMKTEHLHFGMKIRKKWSLKKPRTPIHFFTAPQTGDSIVKYGPHIDRTIEPSIDSLSQADYMTNKAKYSKLDGDIPKQSKNVSSKYGALGLHNSVVNSLEIGVLQNSGELSSENSPRRERKKWIQPDHWANQAYEDVRTSGKPKSARTPRKSKRMAARLDGLSSTDIESSRSVTESREGQQKSEDKSDVGRSQEKSSKINSEAKPKRSEQKPSISAAKVEEPAVSEQVQLQQVSLSDSITQSQDDIPMLQKLKDMNKKDQSSFRKKEIPKWLKHDSIAPFENPAESKDSSIVDKKGNSSVETTTAPLKKEEVDMLIDEELSMWPQRGKDHLSTVLDNEQGTDSKKLATVSEEGLPEGVDTVTPMQRIQKNRAKWRETQNLNLEESWGSLSRFKQSQKGRLSLDMDDDYILSDEYLNPPKKQEPTIAEEDAELENLLAEAEEEEMDDGFVIPELPSGKELVINILTTWGDRHYVGLTGIDIFSSTGEPVSVAKISAEPKDINVLSEYEKDPRVVSNIIDGVNRTRDDIHMWLTPFTPGSNHLVFITFDKPCKIALMRIWNYNKSRIHSYRGAKDVVISLDNVVIFKGEIARACGGVEGGTEAFGDTILFTTDEAILDSVSKNDESYEGEMLSDDEPFDVPFERPPTAEGDDRPFTRAVGNVKTPIKEVPIETSREETFLMACEGDVVVYKGKFVELNFTSTWGDPHYLGLTGLEVVGKDGEALPVKMSMLTANPRDVRSLPGHEKDDRTLEKLIDGTNVTISDEHMWLIPFTEGQNHTLTIDFGQTVLMAGLRFWNYNKSREDTYRGAKIVHVKVDGKVISPPSGYLIRKGPGVCHFDFAQEISFAPNSNNSSDVPNPFSGQVGTNDDIDDAYEYVQMPSGFIYQFQMFSTWGDPYYVGLNGIEFYDASFKKIQLTQSNISAYPDSVNVLDNVTNDVRTPDKLIDGCNDSTEGNHSWLAPILPNILNRVYVIFDQLTTVSMVKIWNYSKTPQRGAKDFALLVDDLLVYNGELKAVPHVARGIVPTAQASQPYHTIIFTNKKEILKREKNTIISNQGLEQDIQMTNDMKIVSHYADPKKAQSGKPVDQAQRPKTSVTSQMKMMKRR</sequence>
<feature type="compositionally biased region" description="Basic residues" evidence="1">
    <location>
        <begin position="345"/>
        <end position="357"/>
    </location>
</feature>
<feature type="region of interest" description="Disordered" evidence="1">
    <location>
        <begin position="33"/>
        <end position="55"/>
    </location>
</feature>
<feature type="compositionally biased region" description="Basic and acidic residues" evidence="1">
    <location>
        <begin position="485"/>
        <end position="497"/>
    </location>
</feature>
<dbReference type="EMBL" id="JBJQND010000005">
    <property type="protein sequence ID" value="KAL3876809.1"/>
    <property type="molecule type" value="Genomic_DNA"/>
</dbReference>
<evidence type="ECO:0000259" key="2">
    <source>
        <dbReference type="Pfam" id="PF14652"/>
    </source>
</evidence>
<feature type="domain" description="KATNIP" evidence="2">
    <location>
        <begin position="896"/>
        <end position="1214"/>
    </location>
</feature>
<feature type="region of interest" description="Disordered" evidence="1">
    <location>
        <begin position="476"/>
        <end position="506"/>
    </location>
</feature>
<evidence type="ECO:0000313" key="4">
    <source>
        <dbReference type="Proteomes" id="UP001634394"/>
    </source>
</evidence>
<feature type="region of interest" description="Disordered" evidence="1">
    <location>
        <begin position="1275"/>
        <end position="1305"/>
    </location>
</feature>
<dbReference type="InterPro" id="IPR026704">
    <property type="entry name" value="KATNIP"/>
</dbReference>
<keyword evidence="4" id="KW-1185">Reference proteome</keyword>
<comment type="caution">
    <text evidence="3">The sequence shown here is derived from an EMBL/GenBank/DDBJ whole genome shotgun (WGS) entry which is preliminary data.</text>
</comment>
<evidence type="ECO:0000256" key="1">
    <source>
        <dbReference type="SAM" id="MobiDB-lite"/>
    </source>
</evidence>
<name>A0ABD3WS64_SINWO</name>
<feature type="compositionally biased region" description="Polar residues" evidence="1">
    <location>
        <begin position="363"/>
        <end position="374"/>
    </location>
</feature>
<gene>
    <name evidence="3" type="ORF">ACJMK2_034603</name>
</gene>
<proteinExistence type="predicted"/>
<dbReference type="InterPro" id="IPR027859">
    <property type="entry name" value="KATNIP_dom"/>
</dbReference>
<accession>A0ABD3WS64</accession>
<feature type="compositionally biased region" description="Polar residues" evidence="1">
    <location>
        <begin position="1290"/>
        <end position="1299"/>
    </location>
</feature>
<feature type="domain" description="KATNIP" evidence="2">
    <location>
        <begin position="662"/>
        <end position="818"/>
    </location>
</feature>